<dbReference type="Proteomes" id="UP000276133">
    <property type="component" value="Unassembled WGS sequence"/>
</dbReference>
<dbReference type="CDD" id="cd00199">
    <property type="entry name" value="WAP"/>
    <property type="match status" value="1"/>
</dbReference>
<feature type="domain" description="BPTI/Kunitz inhibitor" evidence="4">
    <location>
        <begin position="500"/>
        <end position="550"/>
    </location>
</feature>
<dbReference type="InterPro" id="IPR050098">
    <property type="entry name" value="TFPI/VKTCI-like"/>
</dbReference>
<dbReference type="GO" id="GO:0005615">
    <property type="term" value="C:extracellular space"/>
    <property type="evidence" value="ECO:0007669"/>
    <property type="project" value="TreeGrafter"/>
</dbReference>
<dbReference type="InterPro" id="IPR020901">
    <property type="entry name" value="Prtase_inh_Kunz-CS"/>
</dbReference>
<evidence type="ECO:0000313" key="6">
    <source>
        <dbReference type="EMBL" id="RNA27619.1"/>
    </source>
</evidence>
<dbReference type="PRINTS" id="PR00003">
    <property type="entry name" value="4DISULPHCORE"/>
</dbReference>
<dbReference type="FunFam" id="4.10.410.10:FF:000004">
    <property type="entry name" value="Tissue factor pathway inhibitor"/>
    <property type="match status" value="4"/>
</dbReference>
<feature type="domain" description="BPTI/Kunitz inhibitor" evidence="4">
    <location>
        <begin position="556"/>
        <end position="606"/>
    </location>
</feature>
<feature type="domain" description="BPTI/Kunitz inhibitor" evidence="4">
    <location>
        <begin position="314"/>
        <end position="364"/>
    </location>
</feature>
<evidence type="ECO:0000256" key="1">
    <source>
        <dbReference type="ARBA" id="ARBA00022690"/>
    </source>
</evidence>
<dbReference type="FunFam" id="4.10.410.10:FF:000020">
    <property type="entry name" value="Collagen, type VI, alpha 3"/>
    <property type="match status" value="3"/>
</dbReference>
<dbReference type="SUPFAM" id="SSF57362">
    <property type="entry name" value="BPTI-like"/>
    <property type="match status" value="8"/>
</dbReference>
<dbReference type="InterPro" id="IPR036880">
    <property type="entry name" value="Kunitz_BPTI_sf"/>
</dbReference>
<sequence length="654" mass="73068">MVISGSPCEKASCPQDTLCQVREGLTCRGVDCEPKTTYECVPVEKSGQCPLPGMLEQADQSSCQQDSDCNDRLKCCMAKDKKICSRPCPKISCRCSSNSVVSEIISSNGCPICTCLSQESALDVCSLPKEIGPCKAAKPRYYFDAQTKDCLPFNYGGCQGNENNFLTYEFCARKCMKSLISKNIENDECSLDKETGPCRALFKRFFFNKNSGKCEEFDYGGCKGNRNNFVSLIECQARCQTKKISQENICSKPKDSGPCRGHLTRYFFNKNAQKCQEFFYGGCQGNENNFKTMDECEKKCSMEKKANTVGVDVCSLPSEMGFCRGYFVKYFFSKENRKCEQFVYGGCGGNDNRFDSVSECEKTCQVEKKNQVDESECRLEPDVGPCRASIRKYYFNSKTNKCEQFFYGGCLGNANKFNTESECLANCSALVESKRVDVCSLDKLVGPCRGFLPRFFYNKETKKCEKFNYGGCLGNENNFESLQDCESKCAKESPSSQGKCKLDKESGPCMAYIPRFYFNSKTGTCDRFIYGGCQGNQNNFANKSDCVKECARNERCFEPKESGPCFAAFPRYFYNSEKNECELFTYGGCQGNQNNFEAVEECSSNCVIKQEEKPGKCPVPGIGICVEMCKDDSGCENDLKCCSNGCGHTCTKPV</sequence>
<keyword evidence="2" id="KW-0722">Serine protease inhibitor</keyword>
<dbReference type="STRING" id="10195.A0A3M7RVZ2"/>
<feature type="domain" description="BPTI/Kunitz inhibitor" evidence="4">
    <location>
        <begin position="250"/>
        <end position="300"/>
    </location>
</feature>
<dbReference type="PANTHER" id="PTHR10083:SF328">
    <property type="entry name" value="TISSUE FACTOR PATHWAY INHIBITOR"/>
    <property type="match status" value="1"/>
</dbReference>
<evidence type="ECO:0000313" key="7">
    <source>
        <dbReference type="Proteomes" id="UP000276133"/>
    </source>
</evidence>
<dbReference type="Gene3D" id="4.10.410.10">
    <property type="entry name" value="Pancreatic trypsin inhibitor Kunitz domain"/>
    <property type="match status" value="8"/>
</dbReference>
<keyword evidence="1" id="KW-0646">Protease inhibitor</keyword>
<dbReference type="Pfam" id="PF00095">
    <property type="entry name" value="WAP"/>
    <property type="match status" value="2"/>
</dbReference>
<dbReference type="CDD" id="cd00109">
    <property type="entry name" value="Kunitz-type"/>
    <property type="match status" value="7"/>
</dbReference>
<gene>
    <name evidence="6" type="ORF">BpHYR1_006141</name>
</gene>
<keyword evidence="7" id="KW-1185">Reference proteome</keyword>
<dbReference type="InterPro" id="IPR008197">
    <property type="entry name" value="WAP_dom"/>
</dbReference>
<accession>A0A3M7RVZ2</accession>
<dbReference type="PROSITE" id="PS50279">
    <property type="entry name" value="BPTI_KUNITZ_2"/>
    <property type="match status" value="8"/>
</dbReference>
<name>A0A3M7RVZ2_BRAPC</name>
<dbReference type="SUPFAM" id="SSF57256">
    <property type="entry name" value="Elafin-like"/>
    <property type="match status" value="2"/>
</dbReference>
<dbReference type="PRINTS" id="PR00759">
    <property type="entry name" value="BASICPTASE"/>
</dbReference>
<organism evidence="6 7">
    <name type="scientific">Brachionus plicatilis</name>
    <name type="common">Marine rotifer</name>
    <name type="synonym">Brachionus muelleri</name>
    <dbReference type="NCBI Taxonomy" id="10195"/>
    <lineage>
        <taxon>Eukaryota</taxon>
        <taxon>Metazoa</taxon>
        <taxon>Spiralia</taxon>
        <taxon>Gnathifera</taxon>
        <taxon>Rotifera</taxon>
        <taxon>Eurotatoria</taxon>
        <taxon>Monogononta</taxon>
        <taxon>Pseudotrocha</taxon>
        <taxon>Ploima</taxon>
        <taxon>Brachionidae</taxon>
        <taxon>Brachionus</taxon>
    </lineage>
</organism>
<dbReference type="OrthoDB" id="5950222at2759"/>
<dbReference type="AlphaFoldDB" id="A0A3M7RVZ2"/>
<feature type="domain" description="BPTI/Kunitz inhibitor" evidence="4">
    <location>
        <begin position="439"/>
        <end position="489"/>
    </location>
</feature>
<dbReference type="PROSITE" id="PS51390">
    <property type="entry name" value="WAP"/>
    <property type="match status" value="1"/>
</dbReference>
<reference evidence="6 7" key="1">
    <citation type="journal article" date="2018" name="Sci. Rep.">
        <title>Genomic signatures of local adaptation to the degree of environmental predictability in rotifers.</title>
        <authorList>
            <person name="Franch-Gras L."/>
            <person name="Hahn C."/>
            <person name="Garcia-Roger E.M."/>
            <person name="Carmona M.J."/>
            <person name="Serra M."/>
            <person name="Gomez A."/>
        </authorList>
    </citation>
    <scope>NUCLEOTIDE SEQUENCE [LARGE SCALE GENOMIC DNA]</scope>
    <source>
        <strain evidence="6">HYR1</strain>
    </source>
</reference>
<feature type="domain" description="WAP" evidence="5">
    <location>
        <begin position="610"/>
        <end position="654"/>
    </location>
</feature>
<evidence type="ECO:0000256" key="2">
    <source>
        <dbReference type="ARBA" id="ARBA00022900"/>
    </source>
</evidence>
<feature type="domain" description="BPTI/Kunitz inhibitor" evidence="4">
    <location>
        <begin position="189"/>
        <end position="239"/>
    </location>
</feature>
<evidence type="ECO:0000256" key="3">
    <source>
        <dbReference type="ARBA" id="ARBA00023157"/>
    </source>
</evidence>
<dbReference type="SMART" id="SM00217">
    <property type="entry name" value="WAP"/>
    <property type="match status" value="2"/>
</dbReference>
<dbReference type="Gene3D" id="4.10.75.10">
    <property type="entry name" value="Elafin-like"/>
    <property type="match status" value="2"/>
</dbReference>
<protein>
    <submittedName>
        <fullName evidence="6">Kunitz Bovine pancreatic trypsin inhibitor domain</fullName>
    </submittedName>
</protein>
<comment type="caution">
    <text evidence="6">The sequence shown here is derived from an EMBL/GenBank/DDBJ whole genome shotgun (WGS) entry which is preliminary data.</text>
</comment>
<dbReference type="InterPro" id="IPR036645">
    <property type="entry name" value="Elafin-like_sf"/>
</dbReference>
<proteinExistence type="predicted"/>
<dbReference type="GO" id="GO:0004867">
    <property type="term" value="F:serine-type endopeptidase inhibitor activity"/>
    <property type="evidence" value="ECO:0007669"/>
    <property type="project" value="UniProtKB-KW"/>
</dbReference>
<dbReference type="InterPro" id="IPR002223">
    <property type="entry name" value="Kunitz_BPTI"/>
</dbReference>
<feature type="domain" description="BPTI/Kunitz inhibitor" evidence="4">
    <location>
        <begin position="125"/>
        <end position="175"/>
    </location>
</feature>
<dbReference type="PROSITE" id="PS00280">
    <property type="entry name" value="BPTI_KUNITZ_1"/>
    <property type="match status" value="4"/>
</dbReference>
<evidence type="ECO:0000259" key="4">
    <source>
        <dbReference type="PROSITE" id="PS50279"/>
    </source>
</evidence>
<dbReference type="EMBL" id="REGN01002516">
    <property type="protein sequence ID" value="RNA27619.1"/>
    <property type="molecule type" value="Genomic_DNA"/>
</dbReference>
<dbReference type="Pfam" id="PF00014">
    <property type="entry name" value="Kunitz_BPTI"/>
    <property type="match status" value="8"/>
</dbReference>
<evidence type="ECO:0000259" key="5">
    <source>
        <dbReference type="PROSITE" id="PS51390"/>
    </source>
</evidence>
<dbReference type="PANTHER" id="PTHR10083">
    <property type="entry name" value="KUNITZ-TYPE PROTEASE INHIBITOR-RELATED"/>
    <property type="match status" value="1"/>
</dbReference>
<dbReference type="SMART" id="SM00131">
    <property type="entry name" value="KU"/>
    <property type="match status" value="8"/>
</dbReference>
<feature type="domain" description="BPTI/Kunitz inhibitor" evidence="4">
    <location>
        <begin position="377"/>
        <end position="427"/>
    </location>
</feature>
<keyword evidence="3" id="KW-1015">Disulfide bond</keyword>